<protein>
    <submittedName>
        <fullName evidence="1">Uncharacterized protein</fullName>
    </submittedName>
</protein>
<evidence type="ECO:0000313" key="2">
    <source>
        <dbReference type="Proteomes" id="UP001153076"/>
    </source>
</evidence>
<accession>A0A9Q1QBR3</accession>
<name>A0A9Q1QBR3_9CARY</name>
<comment type="caution">
    <text evidence="1">The sequence shown here is derived from an EMBL/GenBank/DDBJ whole genome shotgun (WGS) entry which is preliminary data.</text>
</comment>
<dbReference type="Proteomes" id="UP001153076">
    <property type="component" value="Unassembled WGS sequence"/>
</dbReference>
<sequence length="186" mass="21255">MTPYRDLLAHASVGAESVQAHGVSYHGLLRIAFRGRLRVKVSRLLVCSKWSPVRRDKLDVKQQAHMKNKKKDRLKNENVDSDEEEVILKVRKLGKPVERFLVDRHKPPTFMLLPHVYHSRHEGREGPLSVVLPGIILKVSRRLLFPPWLAHRAAFLFVEIAPTGFLGLAWCLLNGVHQTKLLTRAS</sequence>
<reference evidence="1" key="1">
    <citation type="submission" date="2022-04" db="EMBL/GenBank/DDBJ databases">
        <title>Carnegiea gigantea Genome sequencing and assembly v2.</title>
        <authorList>
            <person name="Copetti D."/>
            <person name="Sanderson M.J."/>
            <person name="Burquez A."/>
            <person name="Wojciechowski M.F."/>
        </authorList>
    </citation>
    <scope>NUCLEOTIDE SEQUENCE</scope>
    <source>
        <strain evidence="1">SGP5-SGP5p</strain>
        <tissue evidence="1">Aerial part</tissue>
    </source>
</reference>
<proteinExistence type="predicted"/>
<gene>
    <name evidence="1" type="ORF">Cgig2_005221</name>
</gene>
<dbReference type="EMBL" id="JAKOGI010000346">
    <property type="protein sequence ID" value="KAJ8436393.1"/>
    <property type="molecule type" value="Genomic_DNA"/>
</dbReference>
<keyword evidence="2" id="KW-1185">Reference proteome</keyword>
<dbReference type="AlphaFoldDB" id="A0A9Q1QBR3"/>
<organism evidence="1 2">
    <name type="scientific">Carnegiea gigantea</name>
    <dbReference type="NCBI Taxonomy" id="171969"/>
    <lineage>
        <taxon>Eukaryota</taxon>
        <taxon>Viridiplantae</taxon>
        <taxon>Streptophyta</taxon>
        <taxon>Embryophyta</taxon>
        <taxon>Tracheophyta</taxon>
        <taxon>Spermatophyta</taxon>
        <taxon>Magnoliopsida</taxon>
        <taxon>eudicotyledons</taxon>
        <taxon>Gunneridae</taxon>
        <taxon>Pentapetalae</taxon>
        <taxon>Caryophyllales</taxon>
        <taxon>Cactineae</taxon>
        <taxon>Cactaceae</taxon>
        <taxon>Cactoideae</taxon>
        <taxon>Echinocereeae</taxon>
        <taxon>Carnegiea</taxon>
    </lineage>
</organism>
<evidence type="ECO:0000313" key="1">
    <source>
        <dbReference type="EMBL" id="KAJ8436393.1"/>
    </source>
</evidence>